<dbReference type="RefSeq" id="WP_134436557.1">
    <property type="nucleotide sequence ID" value="NZ_SOML01000007.1"/>
</dbReference>
<organism evidence="1 2">
    <name type="scientific">Dysgonomonas capnocytophagoides</name>
    <dbReference type="NCBI Taxonomy" id="45254"/>
    <lineage>
        <taxon>Bacteria</taxon>
        <taxon>Pseudomonadati</taxon>
        <taxon>Bacteroidota</taxon>
        <taxon>Bacteroidia</taxon>
        <taxon>Bacteroidales</taxon>
        <taxon>Dysgonomonadaceae</taxon>
        <taxon>Dysgonomonas</taxon>
    </lineage>
</organism>
<sequence>MKNTRHKWILADGFDKDFPGAYQVDQCSKCGCLRIHLVHGSVFSKSFLVKGLYYGKTPTCNS</sequence>
<dbReference type="AlphaFoldDB" id="A0A4Y8L4T9"/>
<reference evidence="1 2" key="1">
    <citation type="submission" date="2019-03" db="EMBL/GenBank/DDBJ databases">
        <title>San Antonio Military Medical Center submission to MRSN (WRAIR), pending publication.</title>
        <authorList>
            <person name="Blyth D.M."/>
            <person name="Mccarthy S.L."/>
            <person name="Schall S.E."/>
            <person name="Stam J.A."/>
            <person name="Ong A.C."/>
            <person name="Mcgann P.T."/>
        </authorList>
    </citation>
    <scope>NUCLEOTIDE SEQUENCE [LARGE SCALE GENOMIC DNA]</scope>
    <source>
        <strain evidence="1 2">MRSN571793</strain>
    </source>
</reference>
<name>A0A4Y8L4T9_9BACT</name>
<evidence type="ECO:0000313" key="2">
    <source>
        <dbReference type="Proteomes" id="UP000297861"/>
    </source>
</evidence>
<dbReference type="Proteomes" id="UP000297861">
    <property type="component" value="Unassembled WGS sequence"/>
</dbReference>
<keyword evidence="2" id="KW-1185">Reference proteome</keyword>
<proteinExistence type="predicted"/>
<gene>
    <name evidence="1" type="ORF">E2605_11710</name>
</gene>
<dbReference type="EMBL" id="SOML01000007">
    <property type="protein sequence ID" value="TFD95506.1"/>
    <property type="molecule type" value="Genomic_DNA"/>
</dbReference>
<accession>A0A4Y8L4T9</accession>
<protein>
    <submittedName>
        <fullName evidence="1">Uncharacterized protein</fullName>
    </submittedName>
</protein>
<evidence type="ECO:0000313" key="1">
    <source>
        <dbReference type="EMBL" id="TFD95506.1"/>
    </source>
</evidence>
<comment type="caution">
    <text evidence="1">The sequence shown here is derived from an EMBL/GenBank/DDBJ whole genome shotgun (WGS) entry which is preliminary data.</text>
</comment>